<feature type="domain" description="Glycosyltransferase subfamily 4-like N-terminal" evidence="4">
    <location>
        <begin position="27"/>
        <end position="188"/>
    </location>
</feature>
<evidence type="ECO:0000256" key="1">
    <source>
        <dbReference type="ARBA" id="ARBA00022676"/>
    </source>
</evidence>
<dbReference type="InterPro" id="IPR028098">
    <property type="entry name" value="Glyco_trans_4-like_N"/>
</dbReference>
<dbReference type="RefSeq" id="WP_307191784.1">
    <property type="nucleotide sequence ID" value="NZ_JAUSUN010000010.1"/>
</dbReference>
<dbReference type="SUPFAM" id="SSF53756">
    <property type="entry name" value="UDP-Glycosyltransferase/glycogen phosphorylase"/>
    <property type="match status" value="1"/>
</dbReference>
<organism evidence="5 6">
    <name type="scientific">Mesobacillus stamsii</name>
    <dbReference type="NCBI Taxonomy" id="225347"/>
    <lineage>
        <taxon>Bacteria</taxon>
        <taxon>Bacillati</taxon>
        <taxon>Bacillota</taxon>
        <taxon>Bacilli</taxon>
        <taxon>Bacillales</taxon>
        <taxon>Bacillaceae</taxon>
        <taxon>Mesobacillus</taxon>
    </lineage>
</organism>
<protein>
    <submittedName>
        <fullName evidence="5">Glycosyltransferase involved in cell wall biosynthesis</fullName>
    </submittedName>
</protein>
<evidence type="ECO:0000259" key="3">
    <source>
        <dbReference type="Pfam" id="PF00534"/>
    </source>
</evidence>
<evidence type="ECO:0000259" key="4">
    <source>
        <dbReference type="Pfam" id="PF13439"/>
    </source>
</evidence>
<dbReference type="Pfam" id="PF00534">
    <property type="entry name" value="Glycos_transf_1"/>
    <property type="match status" value="1"/>
</dbReference>
<dbReference type="PANTHER" id="PTHR12526">
    <property type="entry name" value="GLYCOSYLTRANSFERASE"/>
    <property type="match status" value="1"/>
</dbReference>
<evidence type="ECO:0000256" key="2">
    <source>
        <dbReference type="ARBA" id="ARBA00022679"/>
    </source>
</evidence>
<keyword evidence="1" id="KW-0328">Glycosyltransferase</keyword>
<dbReference type="Proteomes" id="UP001242313">
    <property type="component" value="Unassembled WGS sequence"/>
</dbReference>
<accession>A0ABU0FWU0</accession>
<comment type="caution">
    <text evidence="5">The sequence shown here is derived from an EMBL/GenBank/DDBJ whole genome shotgun (WGS) entry which is preliminary data.</text>
</comment>
<dbReference type="Gene3D" id="3.40.50.2000">
    <property type="entry name" value="Glycogen Phosphorylase B"/>
    <property type="match status" value="2"/>
</dbReference>
<proteinExistence type="predicted"/>
<evidence type="ECO:0000313" key="6">
    <source>
        <dbReference type="Proteomes" id="UP001242313"/>
    </source>
</evidence>
<sequence length="410" mass="47157">MKKVLVIAQFTQLPGETGNNRSRFKLICEMLAKEGYDVTIITSKFRELDRTFRKENELYNSAPYKIVTLDEVGYYKNISFKRIYSMWSFTWSLKNFLKNTNEDYNLVYACVPGLDSALIAGKYANRKNIPFVIDVQDVWPEVMYDLVLDVPIISNILFSPLQLMANKVYAMADGIMAVSKTYLEIAERKNRKSGIKDYVFIGTDIEEFELSVNENINVVDKPSDEFWIAYIGSLGHSYDIYTFIEGAKKASEKGINVRPIILGSGPLEKNFKEFAKRIGSNAYFTGWVDHAMMGSYLKKSDAVINAIKRKAPQSITNKVGDYLSSGRPMLNGSLNLEFLELLNDYKFGFNYEPESSESLYLAIEKIYRLSKKEREQMGSNARRLAEEKFDRKKTYPKIIKMTEKLVEKSY</sequence>
<reference evidence="5 6" key="1">
    <citation type="submission" date="2023-07" db="EMBL/GenBank/DDBJ databases">
        <title>Genomic Encyclopedia of Type Strains, Phase IV (KMG-IV): sequencing the most valuable type-strain genomes for metagenomic binning, comparative biology and taxonomic classification.</title>
        <authorList>
            <person name="Goeker M."/>
        </authorList>
    </citation>
    <scope>NUCLEOTIDE SEQUENCE [LARGE SCALE GENOMIC DNA]</scope>
    <source>
        <strain evidence="5 6">DSM 19598</strain>
    </source>
</reference>
<keyword evidence="2" id="KW-0808">Transferase</keyword>
<feature type="domain" description="Glycosyl transferase family 1" evidence="3">
    <location>
        <begin position="214"/>
        <end position="383"/>
    </location>
</feature>
<keyword evidence="6" id="KW-1185">Reference proteome</keyword>
<evidence type="ECO:0000313" key="5">
    <source>
        <dbReference type="EMBL" id="MDQ0413813.1"/>
    </source>
</evidence>
<dbReference type="EMBL" id="JAUSUN010000010">
    <property type="protein sequence ID" value="MDQ0413813.1"/>
    <property type="molecule type" value="Genomic_DNA"/>
</dbReference>
<gene>
    <name evidence="5" type="ORF">J2S25_002019</name>
</gene>
<dbReference type="CDD" id="cd03794">
    <property type="entry name" value="GT4_WbuB-like"/>
    <property type="match status" value="1"/>
</dbReference>
<dbReference type="PANTHER" id="PTHR12526:SF629">
    <property type="entry name" value="TEICHURONIC ACID BIOSYNTHESIS GLYCOSYLTRANSFERASE TUAH-RELATED"/>
    <property type="match status" value="1"/>
</dbReference>
<dbReference type="InterPro" id="IPR001296">
    <property type="entry name" value="Glyco_trans_1"/>
</dbReference>
<dbReference type="Pfam" id="PF13439">
    <property type="entry name" value="Glyco_transf_4"/>
    <property type="match status" value="1"/>
</dbReference>
<name>A0ABU0FWU0_9BACI</name>